<keyword evidence="3 5" id="KW-1133">Transmembrane helix</keyword>
<evidence type="ECO:0000313" key="7">
    <source>
        <dbReference type="EMBL" id="KAK5966836.1"/>
    </source>
</evidence>
<feature type="transmembrane region" description="Helical" evidence="5">
    <location>
        <begin position="6"/>
        <end position="22"/>
    </location>
</feature>
<comment type="caution">
    <text evidence="7">The sequence shown here is derived from an EMBL/GenBank/DDBJ whole genome shotgun (WGS) entry which is preliminary data.</text>
</comment>
<evidence type="ECO:0000256" key="1">
    <source>
        <dbReference type="ARBA" id="ARBA00004167"/>
    </source>
</evidence>
<keyword evidence="2 5" id="KW-0812">Transmembrane</keyword>
<gene>
    <name evidence="7" type="ORF">GCK32_014569</name>
</gene>
<name>A0AAN8ESZ0_TRICO</name>
<feature type="domain" description="W02B3.4-like N-terminal" evidence="6">
    <location>
        <begin position="42"/>
        <end position="152"/>
    </location>
</feature>
<reference evidence="7 8" key="1">
    <citation type="submission" date="2019-10" db="EMBL/GenBank/DDBJ databases">
        <title>Assembly and Annotation for the nematode Trichostrongylus colubriformis.</title>
        <authorList>
            <person name="Martin J."/>
        </authorList>
    </citation>
    <scope>NUCLEOTIDE SEQUENCE [LARGE SCALE GENOMIC DNA]</scope>
    <source>
        <strain evidence="7">G859</strain>
        <tissue evidence="7">Whole worm</tissue>
    </source>
</reference>
<keyword evidence="8" id="KW-1185">Reference proteome</keyword>
<dbReference type="Pfam" id="PF24413">
    <property type="entry name" value="W02B3_4_N"/>
    <property type="match status" value="2"/>
</dbReference>
<dbReference type="InterPro" id="IPR009644">
    <property type="entry name" value="FKTN/MNN4/W02B3.4-1"/>
</dbReference>
<evidence type="ECO:0000256" key="5">
    <source>
        <dbReference type="SAM" id="Phobius"/>
    </source>
</evidence>
<feature type="non-terminal residue" evidence="7">
    <location>
        <position position="522"/>
    </location>
</feature>
<dbReference type="PANTHER" id="PTHR15407:SF28">
    <property type="entry name" value="RIBITOL-5-PHOSPHATE TRANSFERASE FKTN"/>
    <property type="match status" value="1"/>
</dbReference>
<dbReference type="PANTHER" id="PTHR15407">
    <property type="entry name" value="FUKUTIN-RELATED"/>
    <property type="match status" value="1"/>
</dbReference>
<evidence type="ECO:0000256" key="2">
    <source>
        <dbReference type="ARBA" id="ARBA00022692"/>
    </source>
</evidence>
<evidence type="ECO:0000259" key="6">
    <source>
        <dbReference type="Pfam" id="PF24413"/>
    </source>
</evidence>
<organism evidence="7 8">
    <name type="scientific">Trichostrongylus colubriformis</name>
    <name type="common">Black scour worm</name>
    <dbReference type="NCBI Taxonomy" id="6319"/>
    <lineage>
        <taxon>Eukaryota</taxon>
        <taxon>Metazoa</taxon>
        <taxon>Ecdysozoa</taxon>
        <taxon>Nematoda</taxon>
        <taxon>Chromadorea</taxon>
        <taxon>Rhabditida</taxon>
        <taxon>Rhabditina</taxon>
        <taxon>Rhabditomorpha</taxon>
        <taxon>Strongyloidea</taxon>
        <taxon>Trichostrongylidae</taxon>
        <taxon>Trichostrongylus</taxon>
    </lineage>
</organism>
<evidence type="ECO:0000256" key="4">
    <source>
        <dbReference type="ARBA" id="ARBA00023136"/>
    </source>
</evidence>
<evidence type="ECO:0000313" key="8">
    <source>
        <dbReference type="Proteomes" id="UP001331761"/>
    </source>
</evidence>
<sequence length="522" mass="61258">MRRHWLFIIILSSIPILLFFIFKSRNVNRKVWIKEYLNTQVNCSALLEVVNPPFHALLIDTHILQSLASNKCYTEERRARLAIDVLSSNSLIKEHHTKYDIIYYQTPTDKDYLIFYDTETRILPRMHLDVSGNLFIPHNIERFLQYWRRSKFAYCLGLNMGRTTNNSYLSSDKTVQAMSSLVNYLVSFDVYPLLNGGTLLGWYRECTIIPHTYDVDFSAPIKEYKPELLNDLLAGKKFFLKRKFGRVNCSTLLEAINPPFKALLIDTYILQSLANNKCYKEERRVRLAIDVLLSSSLRKGHHTKYDIIYYQTPTYKEYLRVYDIELRILPRMHLDVSGNLFIPHNIERFLQYWSRSKFIDCLGLDMRRTTNKPYLPLDKTVQAMSSLVKYLATFDVYPLLNGGTLLGWYRECNIIPHTTDVDFSAPIKEYKPELLKDLLAGTKFFLWRKLGRLGRGGSVQDFVRNSDNAQIKAEYGPHWYKDHPTKQFSWSSSHYNVKKNGKWSKSEMAEVYKIYTKQPLAN</sequence>
<dbReference type="GO" id="GO:0016020">
    <property type="term" value="C:membrane"/>
    <property type="evidence" value="ECO:0007669"/>
    <property type="project" value="UniProtKB-SubCell"/>
</dbReference>
<keyword evidence="4 5" id="KW-0472">Membrane</keyword>
<proteinExistence type="predicted"/>
<dbReference type="Proteomes" id="UP001331761">
    <property type="component" value="Unassembled WGS sequence"/>
</dbReference>
<accession>A0AAN8ESZ0</accession>
<protein>
    <recommendedName>
        <fullName evidence="6">W02B3.4-like N-terminal domain-containing protein</fullName>
    </recommendedName>
</protein>
<comment type="subcellular location">
    <subcellularLocation>
        <location evidence="1">Membrane</location>
        <topology evidence="1">Single-pass membrane protein</topology>
    </subcellularLocation>
</comment>
<feature type="domain" description="W02B3.4-like N-terminal" evidence="6">
    <location>
        <begin position="248"/>
        <end position="360"/>
    </location>
</feature>
<dbReference type="EMBL" id="WIXE01023051">
    <property type="protein sequence ID" value="KAK5966836.1"/>
    <property type="molecule type" value="Genomic_DNA"/>
</dbReference>
<dbReference type="InterPro" id="IPR057641">
    <property type="entry name" value="W02B3_4_N"/>
</dbReference>
<evidence type="ECO:0000256" key="3">
    <source>
        <dbReference type="ARBA" id="ARBA00022989"/>
    </source>
</evidence>
<dbReference type="AlphaFoldDB" id="A0AAN8ESZ0"/>